<keyword evidence="2" id="KW-1133">Transmembrane helix</keyword>
<proteinExistence type="predicted"/>
<feature type="compositionally biased region" description="Basic residues" evidence="1">
    <location>
        <begin position="62"/>
        <end position="74"/>
    </location>
</feature>
<dbReference type="EMBL" id="JAKLTQ010000024">
    <property type="protein sequence ID" value="MCG2624391.1"/>
    <property type="molecule type" value="Genomic_DNA"/>
</dbReference>
<evidence type="ECO:0008006" key="5">
    <source>
        <dbReference type="Google" id="ProtNLM"/>
    </source>
</evidence>
<evidence type="ECO:0000256" key="2">
    <source>
        <dbReference type="SAM" id="Phobius"/>
    </source>
</evidence>
<reference evidence="3" key="1">
    <citation type="submission" date="2022-01" db="EMBL/GenBank/DDBJ databases">
        <authorList>
            <person name="Jo J.-H."/>
            <person name="Im W.-T."/>
        </authorList>
    </citation>
    <scope>NUCLEOTIDE SEQUENCE</scope>
    <source>
        <strain evidence="3">I2-34</strain>
    </source>
</reference>
<keyword evidence="2" id="KW-0472">Membrane</keyword>
<comment type="caution">
    <text evidence="3">The sequence shown here is derived from an EMBL/GenBank/DDBJ whole genome shotgun (WGS) entry which is preliminary data.</text>
</comment>
<feature type="transmembrane region" description="Helical" evidence="2">
    <location>
        <begin position="23"/>
        <end position="43"/>
    </location>
</feature>
<evidence type="ECO:0000256" key="1">
    <source>
        <dbReference type="SAM" id="MobiDB-lite"/>
    </source>
</evidence>
<sequence length="74" mass="7879">MLTQVLAAAEAAGEAHVETVSPFLVGGGIFAVFLLLMFATIAFRSVGQRHPAVEEHADPHRQHPAKHPGFGAKH</sequence>
<keyword evidence="2" id="KW-0812">Transmembrane</keyword>
<name>A0ABS9LCI0_9MICC</name>
<dbReference type="RefSeq" id="WP_237826204.1">
    <property type="nucleotide sequence ID" value="NZ_JAKLTQ010000024.1"/>
</dbReference>
<keyword evidence="4" id="KW-1185">Reference proteome</keyword>
<dbReference type="Proteomes" id="UP001165368">
    <property type="component" value="Unassembled WGS sequence"/>
</dbReference>
<accession>A0ABS9LCI0</accession>
<feature type="region of interest" description="Disordered" evidence="1">
    <location>
        <begin position="50"/>
        <end position="74"/>
    </location>
</feature>
<evidence type="ECO:0000313" key="4">
    <source>
        <dbReference type="Proteomes" id="UP001165368"/>
    </source>
</evidence>
<gene>
    <name evidence="3" type="ORF">LVY72_21095</name>
</gene>
<feature type="compositionally biased region" description="Basic and acidic residues" evidence="1">
    <location>
        <begin position="51"/>
        <end position="61"/>
    </location>
</feature>
<protein>
    <recommendedName>
        <fullName evidence="5">4-hydroxybenzoate polyprenyltransferase</fullName>
    </recommendedName>
</protein>
<evidence type="ECO:0000313" key="3">
    <source>
        <dbReference type="EMBL" id="MCG2624391.1"/>
    </source>
</evidence>
<organism evidence="3 4">
    <name type="scientific">Arthrobacter hankyongi</name>
    <dbReference type="NCBI Taxonomy" id="2904801"/>
    <lineage>
        <taxon>Bacteria</taxon>
        <taxon>Bacillati</taxon>
        <taxon>Actinomycetota</taxon>
        <taxon>Actinomycetes</taxon>
        <taxon>Micrococcales</taxon>
        <taxon>Micrococcaceae</taxon>
        <taxon>Arthrobacter</taxon>
    </lineage>
</organism>